<dbReference type="Proteomes" id="UP000032336">
    <property type="component" value="Unassembled WGS sequence"/>
</dbReference>
<comment type="caution">
    <text evidence="1">The sequence shown here is derived from an EMBL/GenBank/DDBJ whole genome shotgun (WGS) entry which is preliminary data.</text>
</comment>
<dbReference type="AlphaFoldDB" id="A0A0D8FRF9"/>
<evidence type="ECO:0000313" key="1">
    <source>
        <dbReference type="EMBL" id="KJE75706.1"/>
    </source>
</evidence>
<proteinExistence type="predicted"/>
<dbReference type="GeneID" id="78373567"/>
<dbReference type="RefSeq" id="WP_035390758.1">
    <property type="nucleotide sequence ID" value="NZ_JQKF01000030.1"/>
</dbReference>
<organism evidence="1 2">
    <name type="scientific">Ferrimicrobium acidiphilum DSM 19497</name>
    <dbReference type="NCBI Taxonomy" id="1121877"/>
    <lineage>
        <taxon>Bacteria</taxon>
        <taxon>Bacillati</taxon>
        <taxon>Actinomycetota</taxon>
        <taxon>Acidimicrobiia</taxon>
        <taxon>Acidimicrobiales</taxon>
        <taxon>Acidimicrobiaceae</taxon>
        <taxon>Ferrimicrobium</taxon>
    </lineage>
</organism>
<evidence type="ECO:0000313" key="2">
    <source>
        <dbReference type="Proteomes" id="UP000032336"/>
    </source>
</evidence>
<evidence type="ECO:0008006" key="3">
    <source>
        <dbReference type="Google" id="ProtNLM"/>
    </source>
</evidence>
<dbReference type="STRING" id="1121877.FEAC_25480"/>
<dbReference type="SUPFAM" id="SSF52540">
    <property type="entry name" value="P-loop containing nucleoside triphosphate hydrolases"/>
    <property type="match status" value="1"/>
</dbReference>
<protein>
    <recommendedName>
        <fullName evidence="3">ATP-binding protein</fullName>
    </recommendedName>
</protein>
<dbReference type="EMBL" id="JXUW01000031">
    <property type="protein sequence ID" value="KJE75706.1"/>
    <property type="molecule type" value="Genomic_DNA"/>
</dbReference>
<reference evidence="1 2" key="1">
    <citation type="submission" date="2015-01" db="EMBL/GenBank/DDBJ databases">
        <title>Draft genome of the acidophilic iron oxidizer Ferrimicrobium acidiphilum strain T23.</title>
        <authorList>
            <person name="Poehlein A."/>
            <person name="Eisen S."/>
            <person name="Schloemann M."/>
            <person name="Johnson B.D."/>
            <person name="Daniel R."/>
            <person name="Muehling M."/>
        </authorList>
    </citation>
    <scope>NUCLEOTIDE SEQUENCE [LARGE SCALE GENOMIC DNA]</scope>
    <source>
        <strain evidence="1 2">T23</strain>
    </source>
</reference>
<dbReference type="InterPro" id="IPR027417">
    <property type="entry name" value="P-loop_NTPase"/>
</dbReference>
<dbReference type="OrthoDB" id="4955412at2"/>
<name>A0A0D8FRF9_9ACTN</name>
<accession>A0A0D8FRF9</accession>
<dbReference type="eggNOG" id="COG3378">
    <property type="taxonomic scope" value="Bacteria"/>
</dbReference>
<sequence>MTTIPYDEPDCPPFDAFEEDYEIGWEDDGEVGNAYLADHPPEIPLRVVNGGETSTSESYRARDQARRNIEALTFDDGKRTVTITSAPKRLYAILAAYFWPVRDTSGQVWLIPRRESTPRPNGGVCVPLMADWTVNRAIARFAEYFPHANLPSKDAVLTALRALAGEAEEVGDLWVRWGRADDGALWWDAGTGREFIRVDKDGWTLHARPGCYFRSGPTRTMPTPVRGGDLDDIWNFVPVKAADRSLVVAWMLTAMHPDRETAAGILYLTGPEGSGKSTAADKITEAIGSPIARKKLDMRRGDDRDLIVGASAGWVLGLDNLSTLTAEQQDLLCTLATGHEETYRVLHTTTDTVTLSIRRPITMTSIDVPVLRPDLISRMVPVSVQGLDAPLPEDEIAKAWRASQPAIFGAVLDLLAAVMAAPQPISPPAVMPRLAALGRIALAADRERGTETLLRLAAVASELLGDTVTDDPFFDALALTIRAKWRGSAAGLLEVLDPDGELARRHGRNWPSAKGVSARLKRSQRALEGAGWFLSADHLPNNRGQVWTLTPPGL</sequence>
<gene>
    <name evidence="1" type="ORF">FEAC_25480</name>
</gene>
<keyword evidence="2" id="KW-1185">Reference proteome</keyword>